<dbReference type="Proteomes" id="UP000070344">
    <property type="component" value="Unassembled WGS sequence"/>
</dbReference>
<name>A0A133UXZ6_9EURY</name>
<gene>
    <name evidence="1" type="ORF">AKJ41_06010</name>
</gene>
<accession>A0A133UXZ6</accession>
<keyword evidence="2" id="KW-1185">Reference proteome</keyword>
<sequence length="115" mass="13971">MSFFLNPFLIFSNRITNFLLYFRFHPFHPFHHPLMDMERRGWFNFVGYKEIEPTNNLAERVLRLEVVFWKIIGGHRSWNGVRKHNILRSTMAARKLRELNSMKFLENRLKKSTTS</sequence>
<reference evidence="1 2" key="1">
    <citation type="journal article" date="2016" name="Sci. Rep.">
        <title>Metabolic traits of an uncultured archaeal lineage -MSBL1- from brine pools of the Red Sea.</title>
        <authorList>
            <person name="Mwirichia R."/>
            <person name="Alam I."/>
            <person name="Rashid M."/>
            <person name="Vinu M."/>
            <person name="Ba-Alawi W."/>
            <person name="Anthony Kamau A."/>
            <person name="Kamanda Ngugi D."/>
            <person name="Goker M."/>
            <person name="Klenk H.P."/>
            <person name="Bajic V."/>
            <person name="Stingl U."/>
        </authorList>
    </citation>
    <scope>NUCLEOTIDE SEQUENCE [LARGE SCALE GENOMIC DNA]</scope>
    <source>
        <strain evidence="1">SCGC-AAA259O05</strain>
    </source>
</reference>
<dbReference type="AlphaFoldDB" id="A0A133UXZ6"/>
<proteinExistence type="predicted"/>
<evidence type="ECO:0008006" key="3">
    <source>
        <dbReference type="Google" id="ProtNLM"/>
    </source>
</evidence>
<comment type="caution">
    <text evidence="1">The sequence shown here is derived from an EMBL/GenBank/DDBJ whole genome shotgun (WGS) entry which is preliminary data.</text>
</comment>
<protein>
    <recommendedName>
        <fullName evidence="3">Transposase IS66 family protein</fullName>
    </recommendedName>
</protein>
<organism evidence="1 2">
    <name type="scientific">candidate division MSBL1 archaeon SCGC-AAA259O05</name>
    <dbReference type="NCBI Taxonomy" id="1698271"/>
    <lineage>
        <taxon>Archaea</taxon>
        <taxon>Methanobacteriati</taxon>
        <taxon>Methanobacteriota</taxon>
        <taxon>candidate division MSBL1</taxon>
    </lineage>
</organism>
<evidence type="ECO:0000313" key="1">
    <source>
        <dbReference type="EMBL" id="KXA99062.1"/>
    </source>
</evidence>
<dbReference type="EMBL" id="LHXV01000116">
    <property type="protein sequence ID" value="KXA99062.1"/>
    <property type="molecule type" value="Genomic_DNA"/>
</dbReference>
<evidence type="ECO:0000313" key="2">
    <source>
        <dbReference type="Proteomes" id="UP000070344"/>
    </source>
</evidence>